<name>A0AAE1DBE9_9GAST</name>
<dbReference type="EMBL" id="JAWDGP010004454">
    <property type="protein sequence ID" value="KAK3764267.1"/>
    <property type="molecule type" value="Genomic_DNA"/>
</dbReference>
<reference evidence="1" key="1">
    <citation type="journal article" date="2023" name="G3 (Bethesda)">
        <title>A reference genome for the long-term kleptoplast-retaining sea slug Elysia crispata morphotype clarki.</title>
        <authorList>
            <person name="Eastman K.E."/>
            <person name="Pendleton A.L."/>
            <person name="Shaikh M.A."/>
            <person name="Suttiyut T."/>
            <person name="Ogas R."/>
            <person name="Tomko P."/>
            <person name="Gavelis G."/>
            <person name="Widhalm J.R."/>
            <person name="Wisecaver J.H."/>
        </authorList>
    </citation>
    <scope>NUCLEOTIDE SEQUENCE</scope>
    <source>
        <strain evidence="1">ECLA1</strain>
    </source>
</reference>
<proteinExistence type="predicted"/>
<dbReference type="AlphaFoldDB" id="A0AAE1DBE9"/>
<gene>
    <name evidence="1" type="ORF">RRG08_033349</name>
</gene>
<dbReference type="Proteomes" id="UP001283361">
    <property type="component" value="Unassembled WGS sequence"/>
</dbReference>
<organism evidence="1 2">
    <name type="scientific">Elysia crispata</name>
    <name type="common">lettuce slug</name>
    <dbReference type="NCBI Taxonomy" id="231223"/>
    <lineage>
        <taxon>Eukaryota</taxon>
        <taxon>Metazoa</taxon>
        <taxon>Spiralia</taxon>
        <taxon>Lophotrochozoa</taxon>
        <taxon>Mollusca</taxon>
        <taxon>Gastropoda</taxon>
        <taxon>Heterobranchia</taxon>
        <taxon>Euthyneura</taxon>
        <taxon>Panpulmonata</taxon>
        <taxon>Sacoglossa</taxon>
        <taxon>Placobranchoidea</taxon>
        <taxon>Plakobranchidae</taxon>
        <taxon>Elysia</taxon>
    </lineage>
</organism>
<evidence type="ECO:0000313" key="1">
    <source>
        <dbReference type="EMBL" id="KAK3764267.1"/>
    </source>
</evidence>
<evidence type="ECO:0000313" key="2">
    <source>
        <dbReference type="Proteomes" id="UP001283361"/>
    </source>
</evidence>
<accession>A0AAE1DBE9</accession>
<keyword evidence="2" id="KW-1185">Reference proteome</keyword>
<comment type="caution">
    <text evidence="1">The sequence shown here is derived from an EMBL/GenBank/DDBJ whole genome shotgun (WGS) entry which is preliminary data.</text>
</comment>
<protein>
    <submittedName>
        <fullName evidence="1">Uncharacterized protein</fullName>
    </submittedName>
</protein>
<sequence>MSFILPEDNPLIRLYFCLLHHLLIINRTRRAYTQGQAVSPAAEGCLSTSQLHIWPALLLKGSVNLAFSRQHCQQTRAFWKLPQEYKLVRSG</sequence>